<keyword evidence="4" id="KW-1185">Reference proteome</keyword>
<evidence type="ECO:0000313" key="4">
    <source>
        <dbReference type="Proteomes" id="UP000232883"/>
    </source>
</evidence>
<accession>A0A2K8YT50</accession>
<dbReference type="Proteomes" id="UP000232883">
    <property type="component" value="Chromosome"/>
</dbReference>
<dbReference type="InterPro" id="IPR007627">
    <property type="entry name" value="RNA_pol_sigma70_r2"/>
</dbReference>
<gene>
    <name evidence="3" type="ORF">CWM47_02655</name>
</gene>
<dbReference type="PANTHER" id="PTHR47756">
    <property type="entry name" value="BLL6612 PROTEIN-RELATED"/>
    <property type="match status" value="1"/>
</dbReference>
<dbReference type="InterPro" id="IPR013324">
    <property type="entry name" value="RNA_pol_sigma_r3/r4-like"/>
</dbReference>
<dbReference type="SUPFAM" id="SSF88659">
    <property type="entry name" value="Sigma3 and sigma4 domains of RNA polymerase sigma factors"/>
    <property type="match status" value="1"/>
</dbReference>
<dbReference type="RefSeq" id="WP_100986235.1">
    <property type="nucleotide sequence ID" value="NZ_CP025096.1"/>
</dbReference>
<dbReference type="PANTHER" id="PTHR47756:SF2">
    <property type="entry name" value="BLL6612 PROTEIN"/>
    <property type="match status" value="1"/>
</dbReference>
<dbReference type="SUPFAM" id="SSF88946">
    <property type="entry name" value="Sigma2 domain of RNA polymerase sigma factors"/>
    <property type="match status" value="1"/>
</dbReference>
<sequence>MNEPDLIPHLFRTEYRKITAVLSKRFGLEHIAIAQDIASDTFLQASETWGIKGLPENPTAWLYAVAKNKAKDYLKRNTLFNQKIAQQITYELNGVENSGSEIDIDLSDRNITDSQLQMMFAICHPSIPAEAQIGLSLNILCSFGVNEIAAAFLTTKETITKRLFRAREKLRSNQVKIAFPQASEIQNRLENVLTTLYLLFNEGYYASGCDVTLRKDVCLEAVRLTNLLLESKLTSQPPVYALLALMCFHASRFEARTDSEGETVLYEDQDEGLWDENLIRQGEHFLNQSSSGNTLSKYHLEARIAYFHTIKNDTKEKWERILQLYNQLLIIEYSPMAALNRTYSLSKANGKEIAIKEAEKLNLTSHHLYHALLGELYTGIDNEKAVNHFKTSLELTHSKADRKVIVRKLSALGY</sequence>
<dbReference type="Pfam" id="PF20239">
    <property type="entry name" value="DUF6596"/>
    <property type="match status" value="1"/>
</dbReference>
<dbReference type="KEGG" id="spir:CWM47_02655"/>
<organism evidence="3 4">
    <name type="scientific">Spirosoma pollinicola</name>
    <dbReference type="NCBI Taxonomy" id="2057025"/>
    <lineage>
        <taxon>Bacteria</taxon>
        <taxon>Pseudomonadati</taxon>
        <taxon>Bacteroidota</taxon>
        <taxon>Cytophagia</taxon>
        <taxon>Cytophagales</taxon>
        <taxon>Cytophagaceae</taxon>
        <taxon>Spirosoma</taxon>
    </lineage>
</organism>
<evidence type="ECO:0000259" key="1">
    <source>
        <dbReference type="Pfam" id="PF04542"/>
    </source>
</evidence>
<dbReference type="GO" id="GO:0003700">
    <property type="term" value="F:DNA-binding transcription factor activity"/>
    <property type="evidence" value="ECO:0007669"/>
    <property type="project" value="InterPro"/>
</dbReference>
<dbReference type="EMBL" id="CP025096">
    <property type="protein sequence ID" value="AUD00812.1"/>
    <property type="molecule type" value="Genomic_DNA"/>
</dbReference>
<dbReference type="InterPro" id="IPR013325">
    <property type="entry name" value="RNA_pol_sigma_r2"/>
</dbReference>
<dbReference type="Pfam" id="PF04542">
    <property type="entry name" value="Sigma70_r2"/>
    <property type="match status" value="1"/>
</dbReference>
<feature type="domain" description="DUF6596" evidence="2">
    <location>
        <begin position="188"/>
        <end position="289"/>
    </location>
</feature>
<dbReference type="GO" id="GO:0006352">
    <property type="term" value="P:DNA-templated transcription initiation"/>
    <property type="evidence" value="ECO:0007669"/>
    <property type="project" value="InterPro"/>
</dbReference>
<dbReference type="Gene3D" id="1.10.1740.10">
    <property type="match status" value="1"/>
</dbReference>
<evidence type="ECO:0000259" key="2">
    <source>
        <dbReference type="Pfam" id="PF20239"/>
    </source>
</evidence>
<protein>
    <submittedName>
        <fullName evidence="3">RNA polymerase subunit sigma</fullName>
    </submittedName>
</protein>
<dbReference type="InterPro" id="IPR046531">
    <property type="entry name" value="DUF6596"/>
</dbReference>
<proteinExistence type="predicted"/>
<dbReference type="AlphaFoldDB" id="A0A2K8YT50"/>
<name>A0A2K8YT50_9BACT</name>
<reference evidence="3 4" key="1">
    <citation type="submission" date="2017-11" db="EMBL/GenBank/DDBJ databases">
        <title>Taxonomic description and genome sequences of Spirosoma HA7 sp. nov., isolated from pollen microhabitat of Corylus avellana.</title>
        <authorList>
            <person name="Ambika Manirajan B."/>
            <person name="Suarez C."/>
            <person name="Ratering S."/>
            <person name="Geissler-Plaum R."/>
            <person name="Cardinale M."/>
            <person name="Sylvia S."/>
        </authorList>
    </citation>
    <scope>NUCLEOTIDE SEQUENCE [LARGE SCALE GENOMIC DNA]</scope>
    <source>
        <strain evidence="3 4">HA7</strain>
    </source>
</reference>
<feature type="domain" description="RNA polymerase sigma-70 region 2" evidence="1">
    <location>
        <begin position="10"/>
        <end position="77"/>
    </location>
</feature>
<dbReference type="OrthoDB" id="9780299at2"/>
<evidence type="ECO:0000313" key="3">
    <source>
        <dbReference type="EMBL" id="AUD00812.1"/>
    </source>
</evidence>